<dbReference type="SMART" id="SM00906">
    <property type="entry name" value="Fungal_trans"/>
    <property type="match status" value="1"/>
</dbReference>
<feature type="compositionally biased region" description="Basic and acidic residues" evidence="7">
    <location>
        <begin position="750"/>
        <end position="760"/>
    </location>
</feature>
<dbReference type="PROSITE" id="PS50048">
    <property type="entry name" value="ZN2_CY6_FUNGAL_2"/>
    <property type="match status" value="1"/>
</dbReference>
<dbReference type="GO" id="GO:0000981">
    <property type="term" value="F:DNA-binding transcription factor activity, RNA polymerase II-specific"/>
    <property type="evidence" value="ECO:0007669"/>
    <property type="project" value="InterPro"/>
</dbReference>
<dbReference type="PANTHER" id="PTHR31001">
    <property type="entry name" value="UNCHARACTERIZED TRANSCRIPTIONAL REGULATORY PROTEIN"/>
    <property type="match status" value="1"/>
</dbReference>
<evidence type="ECO:0000313" key="9">
    <source>
        <dbReference type="EMBL" id="EXJ88487.1"/>
    </source>
</evidence>
<dbReference type="STRING" id="1182541.W9Y6M7"/>
<dbReference type="EMBL" id="AMWN01000004">
    <property type="protein sequence ID" value="EXJ88487.1"/>
    <property type="molecule type" value="Genomic_DNA"/>
</dbReference>
<evidence type="ECO:0000256" key="5">
    <source>
        <dbReference type="ARBA" id="ARBA00023163"/>
    </source>
</evidence>
<name>W9Y6M7_9EURO</name>
<feature type="compositionally biased region" description="Low complexity" evidence="7">
    <location>
        <begin position="62"/>
        <end position="75"/>
    </location>
</feature>
<dbReference type="GO" id="GO:0005634">
    <property type="term" value="C:nucleus"/>
    <property type="evidence" value="ECO:0007669"/>
    <property type="project" value="UniProtKB-SubCell"/>
</dbReference>
<evidence type="ECO:0000313" key="10">
    <source>
        <dbReference type="Proteomes" id="UP000019484"/>
    </source>
</evidence>
<feature type="compositionally biased region" description="Low complexity" evidence="7">
    <location>
        <begin position="132"/>
        <end position="145"/>
    </location>
</feature>
<dbReference type="Gene3D" id="4.10.240.10">
    <property type="entry name" value="Zn(2)-C6 fungal-type DNA-binding domain"/>
    <property type="match status" value="1"/>
</dbReference>
<dbReference type="SUPFAM" id="SSF57701">
    <property type="entry name" value="Zn2/Cys6 DNA-binding domain"/>
    <property type="match status" value="1"/>
</dbReference>
<evidence type="ECO:0000256" key="2">
    <source>
        <dbReference type="ARBA" id="ARBA00022723"/>
    </source>
</evidence>
<keyword evidence="5" id="KW-0804">Transcription</keyword>
<accession>W9Y6M7</accession>
<feature type="region of interest" description="Disordered" evidence="7">
    <location>
        <begin position="750"/>
        <end position="790"/>
    </location>
</feature>
<dbReference type="CDD" id="cd12148">
    <property type="entry name" value="fungal_TF_MHR"/>
    <property type="match status" value="1"/>
</dbReference>
<comment type="caution">
    <text evidence="9">The sequence shown here is derived from an EMBL/GenBank/DDBJ whole genome shotgun (WGS) entry which is preliminary data.</text>
</comment>
<feature type="compositionally biased region" description="Low complexity" evidence="7">
    <location>
        <begin position="638"/>
        <end position="658"/>
    </location>
</feature>
<feature type="region of interest" description="Disordered" evidence="7">
    <location>
        <begin position="57"/>
        <end position="97"/>
    </location>
</feature>
<dbReference type="CDD" id="cd00067">
    <property type="entry name" value="GAL4"/>
    <property type="match status" value="1"/>
</dbReference>
<dbReference type="Pfam" id="PF04082">
    <property type="entry name" value="Fungal_trans"/>
    <property type="match status" value="1"/>
</dbReference>
<dbReference type="InterPro" id="IPR007219">
    <property type="entry name" value="XnlR_reg_dom"/>
</dbReference>
<dbReference type="HOGENOM" id="CLU_013838_2_0_1"/>
<dbReference type="PANTHER" id="PTHR31001:SF87">
    <property type="entry name" value="COL-21"/>
    <property type="match status" value="1"/>
</dbReference>
<keyword evidence="2" id="KW-0479">Metal-binding</keyword>
<keyword evidence="10" id="KW-1185">Reference proteome</keyword>
<evidence type="ECO:0000256" key="3">
    <source>
        <dbReference type="ARBA" id="ARBA00023015"/>
    </source>
</evidence>
<evidence type="ECO:0000256" key="6">
    <source>
        <dbReference type="ARBA" id="ARBA00023242"/>
    </source>
</evidence>
<feature type="domain" description="Zn(2)-C6 fungal-type" evidence="8">
    <location>
        <begin position="26"/>
        <end position="57"/>
    </location>
</feature>
<comment type="subcellular location">
    <subcellularLocation>
        <location evidence="1">Nucleus</location>
    </subcellularLocation>
</comment>
<dbReference type="InterPro" id="IPR036864">
    <property type="entry name" value="Zn2-C6_fun-type_DNA-bd_sf"/>
</dbReference>
<organism evidence="9 10">
    <name type="scientific">Capronia coronata CBS 617.96</name>
    <dbReference type="NCBI Taxonomy" id="1182541"/>
    <lineage>
        <taxon>Eukaryota</taxon>
        <taxon>Fungi</taxon>
        <taxon>Dikarya</taxon>
        <taxon>Ascomycota</taxon>
        <taxon>Pezizomycotina</taxon>
        <taxon>Eurotiomycetes</taxon>
        <taxon>Chaetothyriomycetidae</taxon>
        <taxon>Chaetothyriales</taxon>
        <taxon>Herpotrichiellaceae</taxon>
        <taxon>Capronia</taxon>
    </lineage>
</organism>
<sequence length="894" mass="99229">MAQLYSSDRQKARAVDLTSRRRPITSCLECYRRKLRCNRVKPCNQCCTRKAPERCFFSGEESSSPTPNYSSSGTPRTQQQLQAEQEPLDAIDTDEASPIPASLVRRAGYAATPDRQSNTLPRLNSLEDVYQTPGPTGHAPPTGLPSRAEQGKGLQNEYLRLVARLPPPDVVHALLTACVRDLYWAFIPIDEQHLRVMYHDWLLRPPEMQMQVLMLMRSGSDRSTLQRQRPKEKEREEALELVHFPALLFQVLARILQHLSTHHPAAKSLGVKNDSDCARLSQTFHLAGSRLISILGRQNPTLCSVEHDLVSCSWLKDTGRGTEAWHRLADAVRQAQELGLHRLPHTVDESADCSDLSSRARDLERRKIIWARLFTMDSCAAVLLDRPRLLHREDISTPAPQSWGCDRDILSGDDPNPDSTGSHIHTSTPYYNGAGTTRRACTGTGPGVAAGAGTGAALFLALAHKIHTMLSLSANGIFARDYHQVLAVHGEISSLREKAETWALTLQSPPIPLPIPKPSDQSPPIPIPISSDQSQEAAAATTETARLRLTMLRLIYLSTINAVLMALHRPFIASHAASRSAAITAALDGLNLQHSVFDLVPYAHSQVSLYAPTLSTIEAAVFLCGIMMELPVPNPHPNENQNQYATQNANPNQNQTQNHSHSPDFVEPDHRCIRHAILLALGRLATIKDWSPLAEAGERVLRQFYHKIQVQARHTDLDWISSSQDYSISLHDRKGQQGKGLLLVREDTTMDRHQRQEQRQRQQRQQRVGNNDTHTDTDLDPDPDIDNVNDQAMYTDTDITIPSPLQFPRDISQVLWGWSSGSAAQTQAPFGPVSVGVGVYHGFGLNPNSTFGTDGLSLSFSGGVGVGNLEQLLNQDDFVWPDFYSESMPWEETG</sequence>
<dbReference type="GO" id="GO:0008270">
    <property type="term" value="F:zinc ion binding"/>
    <property type="evidence" value="ECO:0007669"/>
    <property type="project" value="InterPro"/>
</dbReference>
<evidence type="ECO:0000259" key="8">
    <source>
        <dbReference type="PROSITE" id="PS50048"/>
    </source>
</evidence>
<feature type="compositionally biased region" description="Acidic residues" evidence="7">
    <location>
        <begin position="86"/>
        <end position="95"/>
    </location>
</feature>
<dbReference type="OrthoDB" id="5344325at2759"/>
<dbReference type="eggNOG" id="ENOG502QQCV">
    <property type="taxonomic scope" value="Eukaryota"/>
</dbReference>
<feature type="region of interest" description="Disordered" evidence="7">
    <location>
        <begin position="401"/>
        <end position="431"/>
    </location>
</feature>
<keyword evidence="3" id="KW-0805">Transcription regulation</keyword>
<gene>
    <name evidence="9" type="ORF">A1O1_05417</name>
</gene>
<feature type="compositionally biased region" description="Polar residues" evidence="7">
    <location>
        <begin position="417"/>
        <end position="430"/>
    </location>
</feature>
<dbReference type="InterPro" id="IPR001138">
    <property type="entry name" value="Zn2Cys6_DnaBD"/>
</dbReference>
<dbReference type="Proteomes" id="UP000019484">
    <property type="component" value="Unassembled WGS sequence"/>
</dbReference>
<dbReference type="GeneID" id="19160292"/>
<dbReference type="GO" id="GO:0003677">
    <property type="term" value="F:DNA binding"/>
    <property type="evidence" value="ECO:0007669"/>
    <property type="project" value="UniProtKB-KW"/>
</dbReference>
<feature type="region of interest" description="Disordered" evidence="7">
    <location>
        <begin position="127"/>
        <end position="149"/>
    </location>
</feature>
<keyword evidence="6" id="KW-0539">Nucleus</keyword>
<feature type="region of interest" description="Disordered" evidence="7">
    <location>
        <begin position="634"/>
        <end position="664"/>
    </location>
</feature>
<feature type="compositionally biased region" description="Low complexity" evidence="7">
    <location>
        <begin position="763"/>
        <end position="772"/>
    </location>
</feature>
<dbReference type="InterPro" id="IPR050613">
    <property type="entry name" value="Sec_Metabolite_Reg"/>
</dbReference>
<dbReference type="AlphaFoldDB" id="W9Y6M7"/>
<evidence type="ECO:0000256" key="7">
    <source>
        <dbReference type="SAM" id="MobiDB-lite"/>
    </source>
</evidence>
<reference evidence="9 10" key="1">
    <citation type="submission" date="2013-03" db="EMBL/GenBank/DDBJ databases">
        <title>The Genome Sequence of Capronia coronata CBS 617.96.</title>
        <authorList>
            <consortium name="The Broad Institute Genomics Platform"/>
            <person name="Cuomo C."/>
            <person name="de Hoog S."/>
            <person name="Gorbushina A."/>
            <person name="Walker B."/>
            <person name="Young S.K."/>
            <person name="Zeng Q."/>
            <person name="Gargeya S."/>
            <person name="Fitzgerald M."/>
            <person name="Haas B."/>
            <person name="Abouelleil A."/>
            <person name="Allen A.W."/>
            <person name="Alvarado L."/>
            <person name="Arachchi H.M."/>
            <person name="Berlin A.M."/>
            <person name="Chapman S.B."/>
            <person name="Gainer-Dewar J."/>
            <person name="Goldberg J."/>
            <person name="Griggs A."/>
            <person name="Gujja S."/>
            <person name="Hansen M."/>
            <person name="Howarth C."/>
            <person name="Imamovic A."/>
            <person name="Ireland A."/>
            <person name="Larimer J."/>
            <person name="McCowan C."/>
            <person name="Murphy C."/>
            <person name="Pearson M."/>
            <person name="Poon T.W."/>
            <person name="Priest M."/>
            <person name="Roberts A."/>
            <person name="Saif S."/>
            <person name="Shea T."/>
            <person name="Sisk P."/>
            <person name="Sykes S."/>
            <person name="Wortman J."/>
            <person name="Nusbaum C."/>
            <person name="Birren B."/>
        </authorList>
    </citation>
    <scope>NUCLEOTIDE SEQUENCE [LARGE SCALE GENOMIC DNA]</scope>
    <source>
        <strain evidence="9 10">CBS 617.96</strain>
    </source>
</reference>
<evidence type="ECO:0000256" key="1">
    <source>
        <dbReference type="ARBA" id="ARBA00004123"/>
    </source>
</evidence>
<dbReference type="GO" id="GO:0006351">
    <property type="term" value="P:DNA-templated transcription"/>
    <property type="evidence" value="ECO:0007669"/>
    <property type="project" value="InterPro"/>
</dbReference>
<proteinExistence type="predicted"/>
<dbReference type="RefSeq" id="XP_007724493.1">
    <property type="nucleotide sequence ID" value="XM_007726303.1"/>
</dbReference>
<dbReference type="SMART" id="SM00066">
    <property type="entry name" value="GAL4"/>
    <property type="match status" value="1"/>
</dbReference>
<keyword evidence="4" id="KW-0238">DNA-binding</keyword>
<feature type="compositionally biased region" description="Acidic residues" evidence="7">
    <location>
        <begin position="778"/>
        <end position="787"/>
    </location>
</feature>
<protein>
    <recommendedName>
        <fullName evidence="8">Zn(2)-C6 fungal-type domain-containing protein</fullName>
    </recommendedName>
</protein>
<evidence type="ECO:0000256" key="4">
    <source>
        <dbReference type="ARBA" id="ARBA00023125"/>
    </source>
</evidence>